<dbReference type="InterPro" id="IPR037257">
    <property type="entry name" value="T2SS_E_N_sf"/>
</dbReference>
<reference evidence="5 6" key="1">
    <citation type="journal article" date="2016" name="Nat. Commun.">
        <title>Thousands of microbial genomes shed light on interconnected biogeochemical processes in an aquifer system.</title>
        <authorList>
            <person name="Anantharaman K."/>
            <person name="Brown C.T."/>
            <person name="Hug L.A."/>
            <person name="Sharon I."/>
            <person name="Castelle C.J."/>
            <person name="Probst A.J."/>
            <person name="Thomas B.C."/>
            <person name="Singh A."/>
            <person name="Wilkins M.J."/>
            <person name="Karaoz U."/>
            <person name="Brodie E.L."/>
            <person name="Williams K.H."/>
            <person name="Hubbard S.S."/>
            <person name="Banfield J.F."/>
        </authorList>
    </citation>
    <scope>NUCLEOTIDE SEQUENCE [LARGE SCALE GENOMIC DNA]</scope>
</reference>
<dbReference type="SUPFAM" id="SSF52540">
    <property type="entry name" value="P-loop containing nucleoside triphosphate hydrolases"/>
    <property type="match status" value="1"/>
</dbReference>
<dbReference type="STRING" id="1802610.A2W32_05205"/>
<proteinExistence type="inferred from homology"/>
<sequence length="551" mass="62157">MDIEDKKLTEILLKQNYLSEDEINNAIDYITKFKISLSNYLLEQNILTKDLLGQAIAESFGVLYSDLNSNKPSKKLVMRIPEEIARNFRCILFNEDKNKKTVTITTDNPKQKDLSIELAKMFSDSKVVITYSLTEDIDNLLVYYRKPLETRFSKIIEGQTRIAPNILDEIFEDANTFHASDIHFEPHFKEVVIRFRVDGVLQEAGRIPKEHYENILNRIKVQSLLRIDEHFSAQDGSLRYEKGNKSFDIRTSIVPTVEGEKVVLRILSAYVKGFNLYDLGLAPYHQKLLEAAARKPFGMILVTGPTGSGKTTTLYAILKLLNNPEVNITTIEDPVEYKILGVNQIQVNLQTNLTFSKGLRSIVRQDPDTILVGEIRDEETAEIAVNAALTGHLLLSTFHANDASTAIPRLLDMNIEPFLLASTLEIIVAQRLVRKICESCRHSISISKNDIKEKYAAAEGFFSEENITLYAGNGCETCGNTGYNGRTAIFEIIRITAELQELILKNPSTGEIWKLAQKQGARSLFENGVEKVKNGTTTLEELLRVAPPPRK</sequence>
<evidence type="ECO:0000259" key="4">
    <source>
        <dbReference type="PROSITE" id="PS00662"/>
    </source>
</evidence>
<feature type="domain" description="Bacterial type II secretion system protein E" evidence="4">
    <location>
        <begin position="363"/>
        <end position="377"/>
    </location>
</feature>
<dbReference type="AlphaFoldDB" id="A0A1F4UU47"/>
<dbReference type="FunFam" id="3.40.50.300:FF:000398">
    <property type="entry name" value="Type IV pilus assembly ATPase PilB"/>
    <property type="match status" value="1"/>
</dbReference>
<comment type="similarity">
    <text evidence="1">Belongs to the GSP E family.</text>
</comment>
<dbReference type="PANTHER" id="PTHR30258">
    <property type="entry name" value="TYPE II SECRETION SYSTEM PROTEIN GSPE-RELATED"/>
    <property type="match status" value="1"/>
</dbReference>
<dbReference type="Gene3D" id="3.40.50.300">
    <property type="entry name" value="P-loop containing nucleotide triphosphate hydrolases"/>
    <property type="match status" value="1"/>
</dbReference>
<dbReference type="GO" id="GO:0005524">
    <property type="term" value="F:ATP binding"/>
    <property type="evidence" value="ECO:0007669"/>
    <property type="project" value="UniProtKB-KW"/>
</dbReference>
<evidence type="ECO:0000256" key="1">
    <source>
        <dbReference type="ARBA" id="ARBA00006611"/>
    </source>
</evidence>
<dbReference type="GO" id="GO:0016887">
    <property type="term" value="F:ATP hydrolysis activity"/>
    <property type="evidence" value="ECO:0007669"/>
    <property type="project" value="TreeGrafter"/>
</dbReference>
<dbReference type="Proteomes" id="UP000177371">
    <property type="component" value="Unassembled WGS sequence"/>
</dbReference>
<dbReference type="SUPFAM" id="SSF160246">
    <property type="entry name" value="EspE N-terminal domain-like"/>
    <property type="match status" value="1"/>
</dbReference>
<gene>
    <name evidence="5" type="ORF">A2W32_05205</name>
</gene>
<dbReference type="Gene3D" id="3.30.450.90">
    <property type="match status" value="1"/>
</dbReference>
<dbReference type="PANTHER" id="PTHR30258:SF1">
    <property type="entry name" value="PROTEIN TRANSPORT PROTEIN HOFB HOMOLOG"/>
    <property type="match status" value="1"/>
</dbReference>
<evidence type="ECO:0000256" key="3">
    <source>
        <dbReference type="ARBA" id="ARBA00022840"/>
    </source>
</evidence>
<dbReference type="Pfam" id="PF00437">
    <property type="entry name" value="T2SSE"/>
    <property type="match status" value="1"/>
</dbReference>
<protein>
    <recommendedName>
        <fullName evidence="4">Bacterial type II secretion system protein E domain-containing protein</fullName>
    </recommendedName>
</protein>
<accession>A0A1F4UU47</accession>
<evidence type="ECO:0000313" key="6">
    <source>
        <dbReference type="Proteomes" id="UP000177371"/>
    </source>
</evidence>
<dbReference type="EMBL" id="MEUT01000069">
    <property type="protein sequence ID" value="OGC48475.1"/>
    <property type="molecule type" value="Genomic_DNA"/>
</dbReference>
<evidence type="ECO:0000256" key="2">
    <source>
        <dbReference type="ARBA" id="ARBA00022741"/>
    </source>
</evidence>
<organism evidence="5 6">
    <name type="scientific">candidate division WWE3 bacterium RBG_16_37_10</name>
    <dbReference type="NCBI Taxonomy" id="1802610"/>
    <lineage>
        <taxon>Bacteria</taxon>
        <taxon>Katanobacteria</taxon>
    </lineage>
</organism>
<dbReference type="GO" id="GO:0005886">
    <property type="term" value="C:plasma membrane"/>
    <property type="evidence" value="ECO:0007669"/>
    <property type="project" value="TreeGrafter"/>
</dbReference>
<dbReference type="InterPro" id="IPR027417">
    <property type="entry name" value="P-loop_NTPase"/>
</dbReference>
<keyword evidence="2" id="KW-0547">Nucleotide-binding</keyword>
<comment type="caution">
    <text evidence="5">The sequence shown here is derived from an EMBL/GenBank/DDBJ whole genome shotgun (WGS) entry which is preliminary data.</text>
</comment>
<dbReference type="CDD" id="cd01129">
    <property type="entry name" value="PulE-GspE-like"/>
    <property type="match status" value="1"/>
</dbReference>
<evidence type="ECO:0000313" key="5">
    <source>
        <dbReference type="EMBL" id="OGC48475.1"/>
    </source>
</evidence>
<dbReference type="PROSITE" id="PS00662">
    <property type="entry name" value="T2SP_E"/>
    <property type="match status" value="1"/>
</dbReference>
<name>A0A1F4UU47_UNCKA</name>
<dbReference type="InterPro" id="IPR001482">
    <property type="entry name" value="T2SS/T4SS_dom"/>
</dbReference>
<keyword evidence="3" id="KW-0067">ATP-binding</keyword>